<evidence type="ECO:0000256" key="1">
    <source>
        <dbReference type="ARBA" id="ARBA00023117"/>
    </source>
</evidence>
<reference evidence="5" key="1">
    <citation type="submission" date="2022-10" db="EMBL/GenBank/DDBJ databases">
        <title>Adaptive evolution leads to modifications in subtelomeric GC content in a zoonotic Cryptosporidium species.</title>
        <authorList>
            <person name="Li J."/>
            <person name="Feng Y."/>
            <person name="Xiao L."/>
        </authorList>
    </citation>
    <scope>NUCLEOTIDE SEQUENCE</scope>
    <source>
        <strain evidence="5">25894</strain>
    </source>
</reference>
<feature type="compositionally biased region" description="Basic and acidic residues" evidence="3">
    <location>
        <begin position="61"/>
        <end position="72"/>
    </location>
</feature>
<keyword evidence="6" id="KW-1185">Reference proteome</keyword>
<evidence type="ECO:0000313" key="5">
    <source>
        <dbReference type="EMBL" id="KAJ1614315.1"/>
    </source>
</evidence>
<dbReference type="InterPro" id="IPR052442">
    <property type="entry name" value="Env_Response_Regulator"/>
</dbReference>
<dbReference type="PANTHER" id="PTHR46136">
    <property type="entry name" value="TRANSCRIPTION FACTOR GTE8"/>
    <property type="match status" value="1"/>
</dbReference>
<feature type="region of interest" description="Disordered" evidence="3">
    <location>
        <begin position="45"/>
        <end position="80"/>
    </location>
</feature>
<evidence type="ECO:0000313" key="6">
    <source>
        <dbReference type="Proteomes" id="UP001071777"/>
    </source>
</evidence>
<protein>
    <submittedName>
        <fullName evidence="5">Bromo domain-containing protein</fullName>
    </submittedName>
</protein>
<dbReference type="Proteomes" id="UP001071777">
    <property type="component" value="Unassembled WGS sequence"/>
</dbReference>
<gene>
    <name evidence="5" type="ORF">OJ252_692</name>
</gene>
<feature type="compositionally biased region" description="Acidic residues" evidence="3">
    <location>
        <begin position="411"/>
        <end position="421"/>
    </location>
</feature>
<dbReference type="Pfam" id="PF00439">
    <property type="entry name" value="Bromodomain"/>
    <property type="match status" value="1"/>
</dbReference>
<dbReference type="InterPro" id="IPR036427">
    <property type="entry name" value="Bromodomain-like_sf"/>
</dbReference>
<proteinExistence type="predicted"/>
<feature type="domain" description="Bromo" evidence="4">
    <location>
        <begin position="176"/>
        <end position="248"/>
    </location>
</feature>
<feature type="compositionally biased region" description="Polar residues" evidence="3">
    <location>
        <begin position="425"/>
        <end position="443"/>
    </location>
</feature>
<comment type="caution">
    <text evidence="5">The sequence shown here is derived from an EMBL/GenBank/DDBJ whole genome shotgun (WGS) entry which is preliminary data.</text>
</comment>
<dbReference type="CDD" id="cd04369">
    <property type="entry name" value="Bromodomain"/>
    <property type="match status" value="1"/>
</dbReference>
<feature type="compositionally biased region" description="Low complexity" evidence="3">
    <location>
        <begin position="127"/>
        <end position="140"/>
    </location>
</feature>
<accession>A0ABQ8PCZ8</accession>
<dbReference type="PRINTS" id="PR00503">
    <property type="entry name" value="BROMODOMAIN"/>
</dbReference>
<dbReference type="InterPro" id="IPR001487">
    <property type="entry name" value="Bromodomain"/>
</dbReference>
<organism evidence="5 6">
    <name type="scientific">Cryptosporidium canis</name>
    <dbReference type="NCBI Taxonomy" id="195482"/>
    <lineage>
        <taxon>Eukaryota</taxon>
        <taxon>Sar</taxon>
        <taxon>Alveolata</taxon>
        <taxon>Apicomplexa</taxon>
        <taxon>Conoidasida</taxon>
        <taxon>Coccidia</taxon>
        <taxon>Eucoccidiorida</taxon>
        <taxon>Eimeriorina</taxon>
        <taxon>Cryptosporidiidae</taxon>
        <taxon>Cryptosporidium</taxon>
    </lineage>
</organism>
<dbReference type="PANTHER" id="PTHR46136:SF1">
    <property type="entry name" value="TRANSCRIPTION FACTOR GTE11-RELATED"/>
    <property type="match status" value="1"/>
</dbReference>
<dbReference type="Gene3D" id="1.20.920.10">
    <property type="entry name" value="Bromodomain-like"/>
    <property type="match status" value="1"/>
</dbReference>
<keyword evidence="1 2" id="KW-0103">Bromodomain</keyword>
<name>A0ABQ8PCZ8_9CRYT</name>
<sequence length="517" mass="57029">MELINSRGGLDGKVNGEGLSRGELYLTLDELRWVQLHVGPEYGFILSPVAPRPQKQRKSKGRSENESDERSTTRSGVSVANKRQRVCSLAGRSVLGSAMGGSEDRGNCASSEVSFEGKTTRLSSGNRAASSSHDSVSREVSGAHGTGASPSSAADLRNVRMIDFKTFCLGLLDKLGKIPGSRWFLQPVDPELDGVPDYFAVIENPMDFQTIREKLVQNMYKNPFGWQLDMRLVFYNALKYHKEGNAVREDALSLAIEFENRCKEITEVNPYHYGLLLEKKEAASASASASELEYMESLLGKLVAFNPGVLSRVYSLLQGSKEDSSCFSGDPHPTPDVILDVLKLRPKLVRDQMVLLFESILQIESRYQTSSQDGQLPEAASELSFPNGDVAMTPSSEEDSPEDMSVVRDDPDIDDEFDGSEDFQRVQTSESNSLGAPLQSDTYSNDDEQDEAYTSVTSEKEVLNSSFASSAFPIPPQESAWGEWKAKVIQNSTLTQRENAPKKSKREREAEQADAEI</sequence>
<evidence type="ECO:0000256" key="2">
    <source>
        <dbReference type="PROSITE-ProRule" id="PRU00035"/>
    </source>
</evidence>
<evidence type="ECO:0000259" key="4">
    <source>
        <dbReference type="PROSITE" id="PS50014"/>
    </source>
</evidence>
<evidence type="ECO:0000256" key="3">
    <source>
        <dbReference type="SAM" id="MobiDB-lite"/>
    </source>
</evidence>
<dbReference type="EMBL" id="JAPCXB010000024">
    <property type="protein sequence ID" value="KAJ1614315.1"/>
    <property type="molecule type" value="Genomic_DNA"/>
</dbReference>
<feature type="region of interest" description="Disordered" evidence="3">
    <location>
        <begin position="491"/>
        <end position="517"/>
    </location>
</feature>
<dbReference type="InterPro" id="IPR018359">
    <property type="entry name" value="Bromodomain_CS"/>
</dbReference>
<dbReference type="PROSITE" id="PS00633">
    <property type="entry name" value="BROMODOMAIN_1"/>
    <property type="match status" value="1"/>
</dbReference>
<feature type="region of interest" description="Disordered" evidence="3">
    <location>
        <begin position="98"/>
        <end position="152"/>
    </location>
</feature>
<dbReference type="PROSITE" id="PS50014">
    <property type="entry name" value="BROMODOMAIN_2"/>
    <property type="match status" value="1"/>
</dbReference>
<dbReference type="SUPFAM" id="SSF47370">
    <property type="entry name" value="Bromodomain"/>
    <property type="match status" value="1"/>
</dbReference>
<feature type="region of interest" description="Disordered" evidence="3">
    <location>
        <begin position="372"/>
        <end position="458"/>
    </location>
</feature>
<dbReference type="SMART" id="SM00297">
    <property type="entry name" value="BROMO"/>
    <property type="match status" value="1"/>
</dbReference>